<keyword evidence="3" id="KW-1185">Reference proteome</keyword>
<evidence type="ECO:0000313" key="3">
    <source>
        <dbReference type="Proteomes" id="UP000288490"/>
    </source>
</evidence>
<keyword evidence="1" id="KW-0175">Coiled coil</keyword>
<dbReference type="EMBL" id="NGJT01000019">
    <property type="protein sequence ID" value="RST91912.1"/>
    <property type="molecule type" value="Genomic_DNA"/>
</dbReference>
<organism evidence="2 3">
    <name type="scientific">Vagococcus bubulae</name>
    <dbReference type="NCBI Taxonomy" id="1977868"/>
    <lineage>
        <taxon>Bacteria</taxon>
        <taxon>Bacillati</taxon>
        <taxon>Bacillota</taxon>
        <taxon>Bacilli</taxon>
        <taxon>Lactobacillales</taxon>
        <taxon>Enterococcaceae</taxon>
        <taxon>Vagococcus</taxon>
    </lineage>
</organism>
<comment type="caution">
    <text evidence="2">The sequence shown here is derived from an EMBL/GenBank/DDBJ whole genome shotgun (WGS) entry which is preliminary data.</text>
</comment>
<evidence type="ECO:0000256" key="1">
    <source>
        <dbReference type="SAM" id="Coils"/>
    </source>
</evidence>
<feature type="coiled-coil region" evidence="1">
    <location>
        <begin position="4"/>
        <end position="31"/>
    </location>
</feature>
<sequence>MGIYKQEIDKLKQVKQLRAKEQAEIEEYEAFKQMSFSESENLRKTNFNKWFKFSTREQTDLD</sequence>
<name>A0A429ZDZ0_9ENTE</name>
<protein>
    <submittedName>
        <fullName evidence="2">Uncharacterized protein</fullName>
    </submittedName>
</protein>
<dbReference type="RefSeq" id="WP_125958186.1">
    <property type="nucleotide sequence ID" value="NZ_NGJT01000019.1"/>
</dbReference>
<evidence type="ECO:0000313" key="2">
    <source>
        <dbReference type="EMBL" id="RST91912.1"/>
    </source>
</evidence>
<dbReference type="AlphaFoldDB" id="A0A429ZDZ0"/>
<reference evidence="2 3" key="1">
    <citation type="submission" date="2017-05" db="EMBL/GenBank/DDBJ databases">
        <title>Vagococcus spp. assemblies.</title>
        <authorList>
            <person name="Gulvik C.A."/>
        </authorList>
    </citation>
    <scope>NUCLEOTIDE SEQUENCE [LARGE SCALE GENOMIC DNA]</scope>
    <source>
        <strain evidence="2 3">SS1994</strain>
    </source>
</reference>
<accession>A0A429ZDZ0</accession>
<gene>
    <name evidence="2" type="ORF">CBF36_09310</name>
</gene>
<dbReference type="Proteomes" id="UP000288490">
    <property type="component" value="Unassembled WGS sequence"/>
</dbReference>
<proteinExistence type="predicted"/>